<evidence type="ECO:0000256" key="1">
    <source>
        <dbReference type="ARBA" id="ARBA00009437"/>
    </source>
</evidence>
<dbReference type="CDD" id="cd08432">
    <property type="entry name" value="PBP2_GcdR_TrpI_HvrB_AmpR_like"/>
    <property type="match status" value="1"/>
</dbReference>
<dbReference type="Pfam" id="PF00126">
    <property type="entry name" value="HTH_1"/>
    <property type="match status" value="1"/>
</dbReference>
<dbReference type="InterPro" id="IPR000847">
    <property type="entry name" value="LysR_HTH_N"/>
</dbReference>
<dbReference type="PRINTS" id="PR00039">
    <property type="entry name" value="HTHLYSR"/>
</dbReference>
<name>A0A1G7A8N9_9BURK</name>
<dbReference type="AlphaFoldDB" id="A0A1G7A8N9"/>
<dbReference type="PROSITE" id="PS50931">
    <property type="entry name" value="HTH_LYSR"/>
    <property type="match status" value="1"/>
</dbReference>
<organism evidence="6 7">
    <name type="scientific">Paracidovorax valerianellae</name>
    <dbReference type="NCBI Taxonomy" id="187868"/>
    <lineage>
        <taxon>Bacteria</taxon>
        <taxon>Pseudomonadati</taxon>
        <taxon>Pseudomonadota</taxon>
        <taxon>Betaproteobacteria</taxon>
        <taxon>Burkholderiales</taxon>
        <taxon>Comamonadaceae</taxon>
        <taxon>Paracidovorax</taxon>
    </lineage>
</organism>
<dbReference type="STRING" id="187868.SAMN05192589_112101"/>
<keyword evidence="3 6" id="KW-0238">DNA-binding</keyword>
<dbReference type="GO" id="GO:0006351">
    <property type="term" value="P:DNA-templated transcription"/>
    <property type="evidence" value="ECO:0007669"/>
    <property type="project" value="TreeGrafter"/>
</dbReference>
<dbReference type="GO" id="GO:0003700">
    <property type="term" value="F:DNA-binding transcription factor activity"/>
    <property type="evidence" value="ECO:0007669"/>
    <property type="project" value="InterPro"/>
</dbReference>
<feature type="domain" description="HTH lysR-type" evidence="5">
    <location>
        <begin position="5"/>
        <end position="62"/>
    </location>
</feature>
<keyword evidence="4" id="KW-0804">Transcription</keyword>
<proteinExistence type="inferred from homology"/>
<keyword evidence="7" id="KW-1185">Reference proteome</keyword>
<comment type="similarity">
    <text evidence="1">Belongs to the LysR transcriptional regulatory family.</text>
</comment>
<gene>
    <name evidence="6" type="ORF">SAMN05192589_112101</name>
</gene>
<dbReference type="Pfam" id="PF03466">
    <property type="entry name" value="LysR_substrate"/>
    <property type="match status" value="1"/>
</dbReference>
<dbReference type="PANTHER" id="PTHR30537:SF79">
    <property type="entry name" value="TRANSCRIPTIONAL REGULATOR-RELATED"/>
    <property type="match status" value="1"/>
</dbReference>
<reference evidence="6 7" key="1">
    <citation type="submission" date="2016-10" db="EMBL/GenBank/DDBJ databases">
        <authorList>
            <person name="de Groot N.N."/>
        </authorList>
    </citation>
    <scope>NUCLEOTIDE SEQUENCE [LARGE SCALE GENOMIC DNA]</scope>
    <source>
        <strain evidence="6 7">DSM 16619</strain>
    </source>
</reference>
<evidence type="ECO:0000259" key="5">
    <source>
        <dbReference type="PROSITE" id="PS50931"/>
    </source>
</evidence>
<keyword evidence="2" id="KW-0805">Transcription regulation</keyword>
<dbReference type="GO" id="GO:0043565">
    <property type="term" value="F:sequence-specific DNA binding"/>
    <property type="evidence" value="ECO:0007669"/>
    <property type="project" value="TreeGrafter"/>
</dbReference>
<dbReference type="PANTHER" id="PTHR30537">
    <property type="entry name" value="HTH-TYPE TRANSCRIPTIONAL REGULATOR"/>
    <property type="match status" value="1"/>
</dbReference>
<accession>A0A1G7A8N9</accession>
<dbReference type="InterPro" id="IPR036390">
    <property type="entry name" value="WH_DNA-bd_sf"/>
</dbReference>
<dbReference type="FunFam" id="1.10.10.10:FF:000001">
    <property type="entry name" value="LysR family transcriptional regulator"/>
    <property type="match status" value="1"/>
</dbReference>
<sequence>MRKIPPIHLILAFDAVARMRSFNKAADELNISYSSVSHRIRELERLLGSSLFARTTRSVAMTTEGEHLHQQMKDSLDTLEAAFSNFNPERSVVRISVLPSFARFRLVPALTEFQRLHPSVSIEVSPTTCKVDIDQGEADIAIRFSKIRPQAHYCEALLEDDWFPVAAPAYLAKWGTLNIEQLFKRAVFLSHSRQPWEPWLQKAGIQISAAQRTLTYSDTGLMLDAALNLQGIALGRRSLVKGLLENASLIRISEIAIPSEQSYFLLASERAMVSRHGSTVIDWIRSLVQNG</sequence>
<dbReference type="InterPro" id="IPR058163">
    <property type="entry name" value="LysR-type_TF_proteobact-type"/>
</dbReference>
<dbReference type="InterPro" id="IPR036388">
    <property type="entry name" value="WH-like_DNA-bd_sf"/>
</dbReference>
<dbReference type="InterPro" id="IPR005119">
    <property type="entry name" value="LysR_subst-bd"/>
</dbReference>
<evidence type="ECO:0000256" key="3">
    <source>
        <dbReference type="ARBA" id="ARBA00023125"/>
    </source>
</evidence>
<dbReference type="EMBL" id="FMZC01000012">
    <property type="protein sequence ID" value="SDE11140.1"/>
    <property type="molecule type" value="Genomic_DNA"/>
</dbReference>
<dbReference type="SUPFAM" id="SSF53850">
    <property type="entry name" value="Periplasmic binding protein-like II"/>
    <property type="match status" value="1"/>
</dbReference>
<evidence type="ECO:0000313" key="6">
    <source>
        <dbReference type="EMBL" id="SDE11140.1"/>
    </source>
</evidence>
<evidence type="ECO:0000313" key="7">
    <source>
        <dbReference type="Proteomes" id="UP000198781"/>
    </source>
</evidence>
<dbReference type="SUPFAM" id="SSF46785">
    <property type="entry name" value="Winged helix' DNA-binding domain"/>
    <property type="match status" value="1"/>
</dbReference>
<evidence type="ECO:0000256" key="4">
    <source>
        <dbReference type="ARBA" id="ARBA00023163"/>
    </source>
</evidence>
<dbReference type="RefSeq" id="WP_175537789.1">
    <property type="nucleotide sequence ID" value="NZ_FMZC01000012.1"/>
</dbReference>
<evidence type="ECO:0000256" key="2">
    <source>
        <dbReference type="ARBA" id="ARBA00023015"/>
    </source>
</evidence>
<dbReference type="Gene3D" id="3.40.190.10">
    <property type="entry name" value="Periplasmic binding protein-like II"/>
    <property type="match status" value="2"/>
</dbReference>
<protein>
    <submittedName>
        <fullName evidence="6">DNA-binding transcriptional regulator, LysR family</fullName>
    </submittedName>
</protein>
<dbReference type="Proteomes" id="UP000198781">
    <property type="component" value="Unassembled WGS sequence"/>
</dbReference>
<dbReference type="Gene3D" id="1.10.10.10">
    <property type="entry name" value="Winged helix-like DNA-binding domain superfamily/Winged helix DNA-binding domain"/>
    <property type="match status" value="1"/>
</dbReference>